<keyword evidence="3" id="KW-1185">Reference proteome</keyword>
<dbReference type="EMBL" id="NMQT01000020">
    <property type="protein sequence ID" value="OXM57777.1"/>
    <property type="molecule type" value="Genomic_DNA"/>
</dbReference>
<evidence type="ECO:0000259" key="1">
    <source>
        <dbReference type="Pfam" id="PF18134"/>
    </source>
</evidence>
<proteinExistence type="predicted"/>
<dbReference type="AlphaFoldDB" id="A0A229SFS3"/>
<sequence>MVTGCMGEQLYDVRWKGGGRVAGRDPRVDRRVDQAGTQVEYSDFKGEHVVERYVVKDGVVARDRIGVPISNTSVKASAVS</sequence>
<feature type="domain" description="Adenylyl/Guanylyl and SMODS C-terminal sensor" evidence="1">
    <location>
        <begin position="11"/>
        <end position="70"/>
    </location>
</feature>
<evidence type="ECO:0000313" key="3">
    <source>
        <dbReference type="Proteomes" id="UP000215223"/>
    </source>
</evidence>
<dbReference type="Proteomes" id="UP000215223">
    <property type="component" value="Unassembled WGS sequence"/>
</dbReference>
<name>A0A229SFS3_9PSEU</name>
<dbReference type="Pfam" id="PF18134">
    <property type="entry name" value="AGS_C"/>
    <property type="match status" value="1"/>
</dbReference>
<protein>
    <recommendedName>
        <fullName evidence="1">Adenylyl/Guanylyl and SMODS C-terminal sensor domain-containing protein</fullName>
    </recommendedName>
</protein>
<gene>
    <name evidence="2" type="ORF">CFP71_06420</name>
</gene>
<accession>A0A229SFS3</accession>
<evidence type="ECO:0000313" key="2">
    <source>
        <dbReference type="EMBL" id="OXM57777.1"/>
    </source>
</evidence>
<organism evidence="2 3">
    <name type="scientific">Amycolatopsis thailandensis</name>
    <dbReference type="NCBI Taxonomy" id="589330"/>
    <lineage>
        <taxon>Bacteria</taxon>
        <taxon>Bacillati</taxon>
        <taxon>Actinomycetota</taxon>
        <taxon>Actinomycetes</taxon>
        <taxon>Pseudonocardiales</taxon>
        <taxon>Pseudonocardiaceae</taxon>
        <taxon>Amycolatopsis</taxon>
    </lineage>
</organism>
<dbReference type="InterPro" id="IPR040511">
    <property type="entry name" value="AGS_C"/>
</dbReference>
<reference evidence="2 3" key="1">
    <citation type="submission" date="2017-07" db="EMBL/GenBank/DDBJ databases">
        <title>Amycolatopsis thailandensis Genome sequencing and assembly.</title>
        <authorList>
            <person name="Kaur N."/>
            <person name="Mayilraj S."/>
        </authorList>
    </citation>
    <scope>NUCLEOTIDE SEQUENCE [LARGE SCALE GENOMIC DNA]</scope>
    <source>
        <strain evidence="2 3">JCM 16380</strain>
    </source>
</reference>
<comment type="caution">
    <text evidence="2">The sequence shown here is derived from an EMBL/GenBank/DDBJ whole genome shotgun (WGS) entry which is preliminary data.</text>
</comment>